<evidence type="ECO:0000256" key="1">
    <source>
        <dbReference type="ARBA" id="ARBA00001933"/>
    </source>
</evidence>
<evidence type="ECO:0000313" key="7">
    <source>
        <dbReference type="Proteomes" id="UP001243212"/>
    </source>
</evidence>
<dbReference type="EC" id="2.6.1.-" evidence="4"/>
<comment type="cofactor">
    <cofactor evidence="1 4">
        <name>pyridoxal 5'-phosphate</name>
        <dbReference type="ChEBI" id="CHEBI:597326"/>
    </cofactor>
</comment>
<name>A0ABT9NF74_9ACTO</name>
<dbReference type="Proteomes" id="UP001243212">
    <property type="component" value="Unassembled WGS sequence"/>
</dbReference>
<dbReference type="Gene3D" id="3.40.640.10">
    <property type="entry name" value="Type I PLP-dependent aspartate aminotransferase-like (Major domain)"/>
    <property type="match status" value="1"/>
</dbReference>
<dbReference type="InterPro" id="IPR019880">
    <property type="entry name" value="OxyQ"/>
</dbReference>
<dbReference type="Gene3D" id="3.90.1150.10">
    <property type="entry name" value="Aspartate Aminotransferase, domain 1"/>
    <property type="match status" value="1"/>
</dbReference>
<dbReference type="RefSeq" id="WP_307682289.1">
    <property type="nucleotide sequence ID" value="NZ_JAUSQX010000001.1"/>
</dbReference>
<comment type="similarity">
    <text evidence="4">Belongs to the class-I pyridoxal-phosphate-dependent aminotransferase family.</text>
</comment>
<reference evidence="6 7" key="1">
    <citation type="submission" date="2023-07" db="EMBL/GenBank/DDBJ databases">
        <title>Sequencing the genomes of 1000 actinobacteria strains.</title>
        <authorList>
            <person name="Klenk H.-P."/>
        </authorList>
    </citation>
    <scope>NUCLEOTIDE SEQUENCE [LARGE SCALE GENOMIC DNA]</scope>
    <source>
        <strain evidence="6 7">DSM 17163</strain>
    </source>
</reference>
<dbReference type="EMBL" id="JAUSQX010000001">
    <property type="protein sequence ID" value="MDP9806046.1"/>
    <property type="molecule type" value="Genomic_DNA"/>
</dbReference>
<evidence type="ECO:0000256" key="3">
    <source>
        <dbReference type="ARBA" id="ARBA00022679"/>
    </source>
</evidence>
<protein>
    <recommendedName>
        <fullName evidence="4">Aminotransferase</fullName>
        <ecNumber evidence="4">2.6.1.-</ecNumber>
    </recommendedName>
</protein>
<evidence type="ECO:0000256" key="4">
    <source>
        <dbReference type="RuleBase" id="RU000481"/>
    </source>
</evidence>
<dbReference type="PROSITE" id="PS00105">
    <property type="entry name" value="AA_TRANSFER_CLASS_1"/>
    <property type="match status" value="1"/>
</dbReference>
<dbReference type="InterPro" id="IPR004839">
    <property type="entry name" value="Aminotransferase_I/II_large"/>
</dbReference>
<dbReference type="CDD" id="cd00609">
    <property type="entry name" value="AAT_like"/>
    <property type="match status" value="1"/>
</dbReference>
<dbReference type="SUPFAM" id="SSF53383">
    <property type="entry name" value="PLP-dependent transferases"/>
    <property type="match status" value="1"/>
</dbReference>
<accession>A0ABT9NF74</accession>
<comment type="caution">
    <text evidence="6">The sequence shown here is derived from an EMBL/GenBank/DDBJ whole genome shotgun (WGS) entry which is preliminary data.</text>
</comment>
<evidence type="ECO:0000259" key="5">
    <source>
        <dbReference type="Pfam" id="PF00155"/>
    </source>
</evidence>
<dbReference type="InterPro" id="IPR015424">
    <property type="entry name" value="PyrdxlP-dep_Trfase"/>
</dbReference>
<dbReference type="PANTHER" id="PTHR42832">
    <property type="entry name" value="AMINO ACID AMINOTRANSFERASE"/>
    <property type="match status" value="1"/>
</dbReference>
<dbReference type="Pfam" id="PF00155">
    <property type="entry name" value="Aminotran_1_2"/>
    <property type="match status" value="1"/>
</dbReference>
<organism evidence="6 7">
    <name type="scientific">Trueperella bonasi</name>
    <dbReference type="NCBI Taxonomy" id="312286"/>
    <lineage>
        <taxon>Bacteria</taxon>
        <taxon>Bacillati</taxon>
        <taxon>Actinomycetota</taxon>
        <taxon>Actinomycetes</taxon>
        <taxon>Actinomycetales</taxon>
        <taxon>Actinomycetaceae</taxon>
        <taxon>Trueperella</taxon>
    </lineage>
</organism>
<keyword evidence="7" id="KW-1185">Reference proteome</keyword>
<keyword evidence="2 4" id="KW-0032">Aminotransferase</keyword>
<dbReference type="InterPro" id="IPR015422">
    <property type="entry name" value="PyrdxlP-dep_Trfase_small"/>
</dbReference>
<evidence type="ECO:0000313" key="6">
    <source>
        <dbReference type="EMBL" id="MDP9806046.1"/>
    </source>
</evidence>
<dbReference type="InterPro" id="IPR004838">
    <property type="entry name" value="NHTrfase_class1_PyrdxlP-BS"/>
</dbReference>
<feature type="domain" description="Aminotransferase class I/classII large" evidence="5">
    <location>
        <begin position="30"/>
        <end position="366"/>
    </location>
</feature>
<dbReference type="NCBIfam" id="TIGR03539">
    <property type="entry name" value="DapC_actino"/>
    <property type="match status" value="1"/>
</dbReference>
<gene>
    <name evidence="6" type="ORF">J2S70_000628</name>
</gene>
<dbReference type="PANTHER" id="PTHR42832:SF3">
    <property type="entry name" value="L-GLUTAMINE--4-(METHYLSULFANYL)-2-OXOBUTANOATE AMINOTRANSFERASE"/>
    <property type="match status" value="1"/>
</dbReference>
<dbReference type="InterPro" id="IPR050881">
    <property type="entry name" value="LL-DAP_aminotransferase"/>
</dbReference>
<sequence>MAFHTDSLPDFPWDTLVPARKRAGEHPDGVCDLTIGTPVDDTPAIVQEALTEASNAHGYPLVVGTGELQGAIVQWMARRRGITSDVSVLPTIGSKEMVGLLPSLLGLGPGSRIGFPNVSYPTYDVGARLSGASPVVIDTDADPATWPTDLDLLWLNSPGNPNGHVLSRDQLRDIVAWARANHVVVASDECYAELCWEGTTSPSIIADEVCDGDVSGLLMVYSLSKQSNMAGYRAAWLAGDPQIITPMIELRKHVGFMMPQPVQHAMAVALGDDAHVAAQRKVYAARRVKLLGALDSAGLTNDPNSAAGLYLWAKAEGASSWDIVNACAELGIVVAPGTFYGEAGEGYVRMALTAADSAIEQACARLARLPELLGNFSR</sequence>
<proteinExistence type="inferred from homology"/>
<keyword evidence="3 4" id="KW-0808">Transferase</keyword>
<dbReference type="InterPro" id="IPR015421">
    <property type="entry name" value="PyrdxlP-dep_Trfase_major"/>
</dbReference>
<evidence type="ECO:0000256" key="2">
    <source>
        <dbReference type="ARBA" id="ARBA00022576"/>
    </source>
</evidence>